<keyword evidence="2" id="KW-0328">Glycosyltransferase</keyword>
<evidence type="ECO:0000256" key="5">
    <source>
        <dbReference type="ARBA" id="ARBA00023277"/>
    </source>
</evidence>
<comment type="caution">
    <text evidence="8">The sequence shown here is derived from an EMBL/GenBank/DDBJ whole genome shotgun (WGS) entry which is preliminary data.</text>
</comment>
<keyword evidence="9" id="KW-1185">Reference proteome</keyword>
<dbReference type="Proteomes" id="UP000886520">
    <property type="component" value="Chromosome 7"/>
</dbReference>
<dbReference type="PANTHER" id="PTHR31288:SF5">
    <property type="entry name" value="PROTEIN MANNAN SYNTHESIS-RELATED 1"/>
    <property type="match status" value="1"/>
</dbReference>
<dbReference type="EMBL" id="JABFUD020000007">
    <property type="protein sequence ID" value="KAI5078019.1"/>
    <property type="molecule type" value="Genomic_DNA"/>
</dbReference>
<sequence>MPFDVRQAVAGALTIGMFVALTDMMLNGPGTSPHQDITVSVVTTGDEVVGQFNGKGSVTITVSDKTPKKLWGMPGPILQPCWSKHIASKQKKNRGFVLIKLSNNPLYHPMQVADAVIVARSLGAILILPSGGFSKLYDADNFVSSLNGVVQVVARLPAKWQKVKPEIVKVPYKVTLEYIEEKVKPVFSEKNVVQITSVHSTFSSVKDSSMGEMQAIRCLVTYSALQLHPKVKELGEKAMNSLIEVSGSQQFIAVDLRVDMLHQLGCKQPENSRSKRCFDASDVATFLKRVGFSSNVPIYLTQSTWDQSLDVLKDTFPKVYTKDQLPALTGHQLIGQQSQLEKALDFYLCTHSDVFVPAISGISYVNIAGHRIATGKTQILVPTLNDDDSSSKLQVARVVSRFVTKKDHFVYSCFCKSSSSTSEIEEDSMN</sequence>
<evidence type="ECO:0000313" key="9">
    <source>
        <dbReference type="Proteomes" id="UP000886520"/>
    </source>
</evidence>
<evidence type="ECO:0000313" key="8">
    <source>
        <dbReference type="EMBL" id="KAI5078019.1"/>
    </source>
</evidence>
<reference evidence="8" key="1">
    <citation type="submission" date="2021-01" db="EMBL/GenBank/DDBJ databases">
        <title>Adiantum capillus-veneris genome.</title>
        <authorList>
            <person name="Fang Y."/>
            <person name="Liao Q."/>
        </authorList>
    </citation>
    <scope>NUCLEOTIDE SEQUENCE</scope>
    <source>
        <strain evidence="8">H3</strain>
        <tissue evidence="8">Leaf</tissue>
    </source>
</reference>
<comment type="similarity">
    <text evidence="1">Belongs to the glycosyltransferase GT106 family.</text>
</comment>
<dbReference type="AlphaFoldDB" id="A0A9D4V1U7"/>
<accession>A0A9D4V1U7</accession>
<dbReference type="EMBL" id="JABFUD020000007">
    <property type="protein sequence ID" value="KAI5077244.1"/>
    <property type="molecule type" value="Genomic_DNA"/>
</dbReference>
<evidence type="ECO:0000256" key="1">
    <source>
        <dbReference type="ARBA" id="ARBA00007737"/>
    </source>
</evidence>
<evidence type="ECO:0000256" key="3">
    <source>
        <dbReference type="ARBA" id="ARBA00022679"/>
    </source>
</evidence>
<dbReference type="GO" id="GO:0006004">
    <property type="term" value="P:fucose metabolic process"/>
    <property type="evidence" value="ECO:0007669"/>
    <property type="project" value="UniProtKB-KW"/>
</dbReference>
<dbReference type="Pfam" id="PF10250">
    <property type="entry name" value="O-FucT"/>
    <property type="match status" value="1"/>
</dbReference>
<organism evidence="8 9">
    <name type="scientific">Adiantum capillus-veneris</name>
    <name type="common">Maidenhair fern</name>
    <dbReference type="NCBI Taxonomy" id="13818"/>
    <lineage>
        <taxon>Eukaryota</taxon>
        <taxon>Viridiplantae</taxon>
        <taxon>Streptophyta</taxon>
        <taxon>Embryophyta</taxon>
        <taxon>Tracheophyta</taxon>
        <taxon>Polypodiopsida</taxon>
        <taxon>Polypodiidae</taxon>
        <taxon>Polypodiales</taxon>
        <taxon>Pteridineae</taxon>
        <taxon>Pteridaceae</taxon>
        <taxon>Vittarioideae</taxon>
        <taxon>Adiantum</taxon>
    </lineage>
</organism>
<evidence type="ECO:0000256" key="4">
    <source>
        <dbReference type="ARBA" id="ARBA00023253"/>
    </source>
</evidence>
<evidence type="ECO:0000256" key="2">
    <source>
        <dbReference type="ARBA" id="ARBA00022676"/>
    </source>
</evidence>
<gene>
    <name evidence="7" type="ORF">GOP47_0007068</name>
    <name evidence="8" type="ORF">GOP47_0007843</name>
</gene>
<evidence type="ECO:0000256" key="6">
    <source>
        <dbReference type="ARBA" id="ARBA00030350"/>
    </source>
</evidence>
<dbReference type="PANTHER" id="PTHR31288">
    <property type="entry name" value="O-FUCOSYLTRANSFERASE FAMILY PROTEIN"/>
    <property type="match status" value="1"/>
</dbReference>
<proteinExistence type="inferred from homology"/>
<protein>
    <recommendedName>
        <fullName evidence="6">O-fucosyltransferase family protein</fullName>
    </recommendedName>
</protein>
<keyword evidence="4" id="KW-0294">Fucose metabolism</keyword>
<dbReference type="OrthoDB" id="1947988at2759"/>
<dbReference type="InterPro" id="IPR024709">
    <property type="entry name" value="FucosylTrfase_pln"/>
</dbReference>
<dbReference type="InterPro" id="IPR019378">
    <property type="entry name" value="GDP-Fuc_O-FucTrfase"/>
</dbReference>
<keyword evidence="3" id="KW-0808">Transferase</keyword>
<dbReference type="GO" id="GO:0016757">
    <property type="term" value="F:glycosyltransferase activity"/>
    <property type="evidence" value="ECO:0007669"/>
    <property type="project" value="UniProtKB-KW"/>
</dbReference>
<evidence type="ECO:0000313" key="7">
    <source>
        <dbReference type="EMBL" id="KAI5077244.1"/>
    </source>
</evidence>
<keyword evidence="5" id="KW-0119">Carbohydrate metabolism</keyword>
<name>A0A9D4V1U7_ADICA</name>